<dbReference type="EMBL" id="JACMSC010000016">
    <property type="protein sequence ID" value="KAG6482078.1"/>
    <property type="molecule type" value="Genomic_DNA"/>
</dbReference>
<evidence type="ECO:0000256" key="1">
    <source>
        <dbReference type="ARBA" id="ARBA00009283"/>
    </source>
</evidence>
<gene>
    <name evidence="6" type="ORF">ZIOFF_058705</name>
</gene>
<dbReference type="Pfam" id="PF01150">
    <property type="entry name" value="GDA1_CD39"/>
    <property type="match status" value="1"/>
</dbReference>
<keyword evidence="7" id="KW-1185">Reference proteome</keyword>
<evidence type="ECO:0000256" key="5">
    <source>
        <dbReference type="SAM" id="Phobius"/>
    </source>
</evidence>
<evidence type="ECO:0000256" key="4">
    <source>
        <dbReference type="PIRSR" id="PIRSR600407-2"/>
    </source>
</evidence>
<dbReference type="PANTHER" id="PTHR11782">
    <property type="entry name" value="ADENOSINE/GUANOSINE DIPHOSPHATASE"/>
    <property type="match status" value="1"/>
</dbReference>
<feature type="transmembrane region" description="Helical" evidence="5">
    <location>
        <begin position="538"/>
        <end position="556"/>
    </location>
</feature>
<keyword evidence="4" id="KW-0067">ATP-binding</keyword>
<keyword evidence="5" id="KW-1133">Transmembrane helix</keyword>
<evidence type="ECO:0000256" key="3">
    <source>
        <dbReference type="PIRSR" id="PIRSR600407-1"/>
    </source>
</evidence>
<sequence>MRRSNVRPSEVGPVHAPETSCAMIAFKPHQLRPPSSSSRFSILPKHRRPRRRAALVGSALAAVLLCLFVASRGLNRPKYSIVVDGGSTGSRIHVFAYRSGWGSLPALDTGLSASMKVSPGLSSYSSNPDTAGKSLAELLEFAKVKVPPEVWEDTEVRLMATAGLRLLDASVVNRILESCRKVFRSSAFRFQDDWASVISGRELNLAMSFSSDEGIYAWVAANYALGTLGADPKITTGIFELGGASAQITFVSSVPLVSEFSHLLTIGKITYNLYSHSFLNLGQNVAYDMLHELLSSRDLNSSSFGISNSGEGFWPFLWPPPNMKKETKKLAADFSQEGIYVDPCTPRGYVHEIESQTFSSGLIHAKSKFRSSHANGNFSKCRMAALKLLAKENEKCLDQYCRLGLKFIPILEGRFFATENFFYTSKFFGLGETSSLSDLISAGEKYCSEDWSQIINEYNTYQKEDLSKFCFSSAYILALLNDTLEIDLDDRRIVFAKQVGNVPLDWALGAFIVRQALQPKIETSDRITAVVRNESSPWLSTIVASILLTFAAWFLLRCMRPKLKIIYDLERGRYILTLVKQ</sequence>
<dbReference type="Gene3D" id="3.30.420.40">
    <property type="match status" value="1"/>
</dbReference>
<evidence type="ECO:0000256" key="2">
    <source>
        <dbReference type="ARBA" id="ARBA00022801"/>
    </source>
</evidence>
<dbReference type="InterPro" id="IPR000407">
    <property type="entry name" value="GDA1_CD39_NTPase"/>
</dbReference>
<dbReference type="GO" id="GO:0009134">
    <property type="term" value="P:nucleoside diphosphate catabolic process"/>
    <property type="evidence" value="ECO:0007669"/>
    <property type="project" value="TreeGrafter"/>
</dbReference>
<dbReference type="AlphaFoldDB" id="A0A8J5FA34"/>
<evidence type="ECO:0000313" key="7">
    <source>
        <dbReference type="Proteomes" id="UP000734854"/>
    </source>
</evidence>
<comment type="caution">
    <text evidence="6">The sequence shown here is derived from an EMBL/GenBank/DDBJ whole genome shotgun (WGS) entry which is preliminary data.</text>
</comment>
<dbReference type="Proteomes" id="UP000734854">
    <property type="component" value="Unassembled WGS sequence"/>
</dbReference>
<accession>A0A8J5FA34</accession>
<organism evidence="6 7">
    <name type="scientific">Zingiber officinale</name>
    <name type="common">Ginger</name>
    <name type="synonym">Amomum zingiber</name>
    <dbReference type="NCBI Taxonomy" id="94328"/>
    <lineage>
        <taxon>Eukaryota</taxon>
        <taxon>Viridiplantae</taxon>
        <taxon>Streptophyta</taxon>
        <taxon>Embryophyta</taxon>
        <taxon>Tracheophyta</taxon>
        <taxon>Spermatophyta</taxon>
        <taxon>Magnoliopsida</taxon>
        <taxon>Liliopsida</taxon>
        <taxon>Zingiberales</taxon>
        <taxon>Zingiberaceae</taxon>
        <taxon>Zingiber</taxon>
    </lineage>
</organism>
<dbReference type="GO" id="GO:0016020">
    <property type="term" value="C:membrane"/>
    <property type="evidence" value="ECO:0007669"/>
    <property type="project" value="TreeGrafter"/>
</dbReference>
<dbReference type="GO" id="GO:0005524">
    <property type="term" value="F:ATP binding"/>
    <property type="evidence" value="ECO:0007669"/>
    <property type="project" value="UniProtKB-KW"/>
</dbReference>
<protein>
    <recommendedName>
        <fullName evidence="8">Apyrase 6</fullName>
    </recommendedName>
</protein>
<dbReference type="PANTHER" id="PTHR11782:SF79">
    <property type="entry name" value="OS08G0436100 PROTEIN"/>
    <property type="match status" value="1"/>
</dbReference>
<keyword evidence="4" id="KW-0547">Nucleotide-binding</keyword>
<keyword evidence="5" id="KW-0812">Transmembrane</keyword>
<evidence type="ECO:0000313" key="6">
    <source>
        <dbReference type="EMBL" id="KAG6482078.1"/>
    </source>
</evidence>
<keyword evidence="2" id="KW-0378">Hydrolase</keyword>
<reference evidence="6 7" key="1">
    <citation type="submission" date="2020-08" db="EMBL/GenBank/DDBJ databases">
        <title>Plant Genome Project.</title>
        <authorList>
            <person name="Zhang R.-G."/>
        </authorList>
    </citation>
    <scope>NUCLEOTIDE SEQUENCE [LARGE SCALE GENOMIC DNA]</scope>
    <source>
        <tissue evidence="6">Rhizome</tissue>
    </source>
</reference>
<feature type="transmembrane region" description="Helical" evidence="5">
    <location>
        <begin position="53"/>
        <end position="71"/>
    </location>
</feature>
<comment type="similarity">
    <text evidence="1">Belongs to the GDA1/CD39 NTPase family.</text>
</comment>
<name>A0A8J5FA34_ZINOF</name>
<feature type="active site" description="Proton acceptor" evidence="3">
    <location>
        <position position="213"/>
    </location>
</feature>
<keyword evidence="5" id="KW-0472">Membrane</keyword>
<dbReference type="GO" id="GO:0017110">
    <property type="term" value="F:nucleoside diphosphate phosphatase activity"/>
    <property type="evidence" value="ECO:0007669"/>
    <property type="project" value="TreeGrafter"/>
</dbReference>
<evidence type="ECO:0008006" key="8">
    <source>
        <dbReference type="Google" id="ProtNLM"/>
    </source>
</evidence>
<dbReference type="Gene3D" id="3.30.420.150">
    <property type="entry name" value="Exopolyphosphatase. Domain 2"/>
    <property type="match status" value="1"/>
</dbReference>
<proteinExistence type="inferred from homology"/>
<feature type="binding site" evidence="4">
    <location>
        <begin position="243"/>
        <end position="247"/>
    </location>
    <ligand>
        <name>ATP</name>
        <dbReference type="ChEBI" id="CHEBI:30616"/>
    </ligand>
</feature>